<dbReference type="AlphaFoldDB" id="A0A117LZC0"/>
<dbReference type="PANTHER" id="PTHR34301">
    <property type="entry name" value="DNA-BINDING PROTEIN-RELATED"/>
    <property type="match status" value="1"/>
</dbReference>
<organism evidence="2 3">
    <name type="scientific">Proteiniphilum acetatigenes</name>
    <dbReference type="NCBI Taxonomy" id="294710"/>
    <lineage>
        <taxon>Bacteria</taxon>
        <taxon>Pseudomonadati</taxon>
        <taxon>Bacteroidota</taxon>
        <taxon>Bacteroidia</taxon>
        <taxon>Bacteroidales</taxon>
        <taxon>Dysgonomonadaceae</taxon>
        <taxon>Proteiniphilum</taxon>
    </lineage>
</organism>
<evidence type="ECO:0000313" key="3">
    <source>
        <dbReference type="Proteomes" id="UP000053860"/>
    </source>
</evidence>
<evidence type="ECO:0000259" key="1">
    <source>
        <dbReference type="Pfam" id="PF01637"/>
    </source>
</evidence>
<dbReference type="PANTHER" id="PTHR34301:SF8">
    <property type="entry name" value="ATPASE DOMAIN-CONTAINING PROTEIN"/>
    <property type="match status" value="1"/>
</dbReference>
<accession>A0A117LZC0</accession>
<dbReference type="Proteomes" id="UP000053860">
    <property type="component" value="Unassembled WGS sequence"/>
</dbReference>
<dbReference type="Pfam" id="PF01637">
    <property type="entry name" value="ATPase_2"/>
    <property type="match status" value="1"/>
</dbReference>
<dbReference type="GO" id="GO:0005524">
    <property type="term" value="F:ATP binding"/>
    <property type="evidence" value="ECO:0007669"/>
    <property type="project" value="InterPro"/>
</dbReference>
<protein>
    <recommendedName>
        <fullName evidence="1">ATPase domain-containing protein</fullName>
    </recommendedName>
</protein>
<gene>
    <name evidence="2" type="ORF">XD92_1500</name>
</gene>
<name>A0A117LZC0_9BACT</name>
<dbReference type="PATRIC" id="fig|294710.3.peg.172"/>
<dbReference type="EMBL" id="LGGN01000360">
    <property type="protein sequence ID" value="KUK75817.1"/>
    <property type="molecule type" value="Genomic_DNA"/>
</dbReference>
<comment type="caution">
    <text evidence="2">The sequence shown here is derived from an EMBL/GenBank/DDBJ whole genome shotgun (WGS) entry which is preliminary data.</text>
</comment>
<sequence length="391" mass="45334">MRSVPFTYGRVTASDDFTNRIEEIALLKRNFLAGVNTILISPRRWGKTSLLRRVTDELSRTEKNIRICHIDIFDLRNEHQFYVALANGVLQAASSRWEEFVKDAKQFLAALVPTITFSPDMQTGLSFGVGWEEIERNPEEILDLAERVAERKKIRLIVCIDEFQSLASFADPLAFQKKLRSRWQNHQHVTYCLYGSKRHMLLEVFTNSSMPFYKFGELIYLKKIETEEWIPFIRRRFNDTGKEISAEDARLIAQLADNHSYYVQQLAQQSWFRTGRKCNREIILSAREDIVGQLGLLFANITERFSASQMGLLRAILAGEKQLSAQQTLQQYRLGTSANVVRVKRGLIESEVLDDSSGELTFLDPMFRYWLESIFFQKNANNDFKTDKAEN</sequence>
<proteinExistence type="predicted"/>
<feature type="domain" description="ATPase" evidence="1">
    <location>
        <begin position="17"/>
        <end position="265"/>
    </location>
</feature>
<dbReference type="SUPFAM" id="SSF52540">
    <property type="entry name" value="P-loop containing nucleoside triphosphate hydrolases"/>
    <property type="match status" value="1"/>
</dbReference>
<dbReference type="Gene3D" id="3.40.50.300">
    <property type="entry name" value="P-loop containing nucleotide triphosphate hydrolases"/>
    <property type="match status" value="1"/>
</dbReference>
<dbReference type="InterPro" id="IPR027417">
    <property type="entry name" value="P-loop_NTPase"/>
</dbReference>
<reference evidence="3" key="1">
    <citation type="journal article" date="2015" name="MBio">
        <title>Genome-Resolved Metagenomic Analysis Reveals Roles for Candidate Phyla and Other Microbial Community Members in Biogeochemical Transformations in Oil Reservoirs.</title>
        <authorList>
            <person name="Hu P."/>
            <person name="Tom L."/>
            <person name="Singh A."/>
            <person name="Thomas B.C."/>
            <person name="Baker B.J."/>
            <person name="Piceno Y.M."/>
            <person name="Andersen G.L."/>
            <person name="Banfield J.F."/>
        </authorList>
    </citation>
    <scope>NUCLEOTIDE SEQUENCE [LARGE SCALE GENOMIC DNA]</scope>
</reference>
<evidence type="ECO:0000313" key="2">
    <source>
        <dbReference type="EMBL" id="KUK75817.1"/>
    </source>
</evidence>
<dbReference type="InterPro" id="IPR011579">
    <property type="entry name" value="ATPase_dom"/>
</dbReference>